<feature type="signal peptide" evidence="2">
    <location>
        <begin position="1"/>
        <end position="26"/>
    </location>
</feature>
<evidence type="ECO:0000313" key="4">
    <source>
        <dbReference type="Proteomes" id="UP000037288"/>
    </source>
</evidence>
<accession>A0A0K9XKB4</accession>
<dbReference type="Proteomes" id="UP000037288">
    <property type="component" value="Unassembled WGS sequence"/>
</dbReference>
<feature type="region of interest" description="Disordered" evidence="1">
    <location>
        <begin position="226"/>
        <end position="253"/>
    </location>
</feature>
<feature type="region of interest" description="Disordered" evidence="1">
    <location>
        <begin position="29"/>
        <end position="82"/>
    </location>
</feature>
<evidence type="ECO:0000256" key="1">
    <source>
        <dbReference type="SAM" id="MobiDB-lite"/>
    </source>
</evidence>
<keyword evidence="4" id="KW-1185">Reference proteome</keyword>
<dbReference type="PATRIC" id="fig|1678637.3.peg.829"/>
<protein>
    <recommendedName>
        <fullName evidence="5">Secreted protein</fullName>
    </recommendedName>
</protein>
<reference evidence="4" key="1">
    <citation type="submission" date="2015-07" db="EMBL/GenBank/DDBJ databases">
        <title>Draft genome sequence of Streptomyces sp. CMAA 1322, a bacterium isolated from Caatinga biome, from dry forest semiarid of Brazil.</title>
        <authorList>
            <person name="Santos S.N."/>
            <person name="Gacesa R."/>
            <person name="Taketani R.G."/>
            <person name="Long P.F."/>
            <person name="Melo I.S."/>
        </authorList>
    </citation>
    <scope>NUCLEOTIDE SEQUENCE [LARGE SCALE GENOMIC DNA]</scope>
    <source>
        <strain evidence="4">CMAA 1322</strain>
    </source>
</reference>
<comment type="caution">
    <text evidence="3">The sequence shown here is derived from an EMBL/GenBank/DDBJ whole genome shotgun (WGS) entry which is preliminary data.</text>
</comment>
<dbReference type="RefSeq" id="WP_049714460.1">
    <property type="nucleotide sequence ID" value="NZ_LFXA01000002.1"/>
</dbReference>
<proteinExistence type="predicted"/>
<dbReference type="AlphaFoldDB" id="A0A0K9XKB4"/>
<gene>
    <name evidence="3" type="ORF">AC230_03770</name>
</gene>
<dbReference type="STRING" id="1678637.AC230_03770"/>
<evidence type="ECO:0000313" key="3">
    <source>
        <dbReference type="EMBL" id="KNB53733.1"/>
    </source>
</evidence>
<evidence type="ECO:0000256" key="2">
    <source>
        <dbReference type="SAM" id="SignalP"/>
    </source>
</evidence>
<evidence type="ECO:0008006" key="5">
    <source>
        <dbReference type="Google" id="ProtNLM"/>
    </source>
</evidence>
<keyword evidence="2" id="KW-0732">Signal</keyword>
<organism evidence="3 4">
    <name type="scientific">Streptomyces caatingaensis</name>
    <dbReference type="NCBI Taxonomy" id="1678637"/>
    <lineage>
        <taxon>Bacteria</taxon>
        <taxon>Bacillati</taxon>
        <taxon>Actinomycetota</taxon>
        <taxon>Actinomycetes</taxon>
        <taxon>Kitasatosporales</taxon>
        <taxon>Streptomycetaceae</taxon>
        <taxon>Streptomyces</taxon>
    </lineage>
</organism>
<dbReference type="OrthoDB" id="4329541at2"/>
<feature type="chain" id="PRO_5005532568" description="Secreted protein" evidence="2">
    <location>
        <begin position="27"/>
        <end position="277"/>
    </location>
</feature>
<name>A0A0K9XKB4_9ACTN</name>
<sequence length="277" mass="27857">MRRFALPRFPVLAASTVLALALTATAAQGHGAPAPERGPGARAAHDQHFGPRVTVPPGESARATVHCPRGEKPTGGGGAGSDGVFLTASTTHGGDDWTVRAYNSSEDTPGRLTPFVVCAPDGARFRGNGPQTALAPGVNGSVSNACPAGEVVTGGGWDTTGDRVFVTQGSATGDVWTVRGANRAGDSQGPSVTLLCSDRPHSQHLGRQVVLEPGRTASATVACPGGEVPTGGGGSARDDTFVSGSAGTPDGRGWETRATNTGTEPQTLFAQVICAAP</sequence>
<dbReference type="EMBL" id="LFXA01000002">
    <property type="protein sequence ID" value="KNB53733.1"/>
    <property type="molecule type" value="Genomic_DNA"/>
</dbReference>
<feature type="compositionally biased region" description="Low complexity" evidence="1">
    <location>
        <begin position="29"/>
        <end position="42"/>
    </location>
</feature>